<organism evidence="2 3">
    <name type="scientific">Cetobacterium somerae ATCC BAA-474</name>
    <dbReference type="NCBI Taxonomy" id="1319815"/>
    <lineage>
        <taxon>Bacteria</taxon>
        <taxon>Fusobacteriati</taxon>
        <taxon>Fusobacteriota</taxon>
        <taxon>Fusobacteriia</taxon>
        <taxon>Fusobacteriales</taxon>
        <taxon>Fusobacteriaceae</taxon>
        <taxon>Cetobacterium</taxon>
    </lineage>
</organism>
<name>U7VFI0_9FUSO</name>
<comment type="caution">
    <text evidence="2">The sequence shown here is derived from an EMBL/GenBank/DDBJ whole genome shotgun (WGS) entry which is preliminary data.</text>
</comment>
<reference evidence="2 3" key="1">
    <citation type="submission" date="2013-08" db="EMBL/GenBank/DDBJ databases">
        <authorList>
            <person name="Weinstock G."/>
            <person name="Sodergren E."/>
            <person name="Wylie T."/>
            <person name="Fulton L."/>
            <person name="Fulton R."/>
            <person name="Fronick C."/>
            <person name="O'Laughlin M."/>
            <person name="Godfrey J."/>
            <person name="Miner T."/>
            <person name="Herter B."/>
            <person name="Appelbaum E."/>
            <person name="Cordes M."/>
            <person name="Lek S."/>
            <person name="Wollam A."/>
            <person name="Pepin K.H."/>
            <person name="Palsikar V.B."/>
            <person name="Mitreva M."/>
            <person name="Wilson R.K."/>
        </authorList>
    </citation>
    <scope>NUCLEOTIDE SEQUENCE [LARGE SCALE GENOMIC DNA]</scope>
    <source>
        <strain evidence="2 3">ATCC BAA-474</strain>
    </source>
</reference>
<evidence type="ECO:0000256" key="1">
    <source>
        <dbReference type="SAM" id="Coils"/>
    </source>
</evidence>
<dbReference type="RefSeq" id="WP_023049748.1">
    <property type="nucleotide sequence ID" value="NZ_CP173069.2"/>
</dbReference>
<protein>
    <submittedName>
        <fullName evidence="2">Uncharacterized protein</fullName>
    </submittedName>
</protein>
<keyword evidence="3" id="KW-1185">Reference proteome</keyword>
<dbReference type="HOGENOM" id="CLU_2567597_0_0_0"/>
<evidence type="ECO:0000313" key="3">
    <source>
        <dbReference type="Proteomes" id="UP000017081"/>
    </source>
</evidence>
<sequence>MIENNFSEKKNKKTITELKEEIKQQKQKAIREANKKIKALEKREKEQRLKPYFKLVEKYIDNISDKDLEIMIKYVESKFKK</sequence>
<feature type="coiled-coil region" evidence="1">
    <location>
        <begin position="8"/>
        <end position="50"/>
    </location>
</feature>
<accession>U7VFI0</accession>
<gene>
    <name evidence="2" type="ORF">HMPREF0202_00199</name>
</gene>
<dbReference type="STRING" id="1319815.HMPREF0202_00199"/>
<dbReference type="AlphaFoldDB" id="U7VFI0"/>
<dbReference type="EMBL" id="AXZF01000007">
    <property type="protein sequence ID" value="ERT69889.1"/>
    <property type="molecule type" value="Genomic_DNA"/>
</dbReference>
<evidence type="ECO:0000313" key="2">
    <source>
        <dbReference type="EMBL" id="ERT69889.1"/>
    </source>
</evidence>
<proteinExistence type="predicted"/>
<dbReference type="Proteomes" id="UP000017081">
    <property type="component" value="Unassembled WGS sequence"/>
</dbReference>
<keyword evidence="1" id="KW-0175">Coiled coil</keyword>